<comment type="caution">
    <text evidence="2">The sequence shown here is derived from an EMBL/GenBank/DDBJ whole genome shotgun (WGS) entry which is preliminary data.</text>
</comment>
<organism evidence="2 3">
    <name type="scientific">Spongiactinospora gelatinilytica</name>
    <dbReference type="NCBI Taxonomy" id="2666298"/>
    <lineage>
        <taxon>Bacteria</taxon>
        <taxon>Bacillati</taxon>
        <taxon>Actinomycetota</taxon>
        <taxon>Actinomycetes</taxon>
        <taxon>Streptosporangiales</taxon>
        <taxon>Streptosporangiaceae</taxon>
        <taxon>Spongiactinospora</taxon>
    </lineage>
</organism>
<keyword evidence="1" id="KW-1133">Transmembrane helix</keyword>
<name>A0A2W2HJB7_9ACTN</name>
<protein>
    <submittedName>
        <fullName evidence="2">Alkaline shock response membrane anchor protein AmaP</fullName>
    </submittedName>
</protein>
<keyword evidence="1" id="KW-0472">Membrane</keyword>
<reference evidence="2 3" key="1">
    <citation type="submission" date="2018-01" db="EMBL/GenBank/DDBJ databases">
        <title>Draft genome sequence of Sphaerisporangium sp. 7K107.</title>
        <authorList>
            <person name="Sahin N."/>
            <person name="Saygin H."/>
            <person name="Ay H."/>
        </authorList>
    </citation>
    <scope>NUCLEOTIDE SEQUENCE [LARGE SCALE GENOMIC DNA]</scope>
    <source>
        <strain evidence="2 3">7K107</strain>
    </source>
</reference>
<gene>
    <name evidence="2" type="ORF">C1I98_11570</name>
</gene>
<keyword evidence="3" id="KW-1185">Reference proteome</keyword>
<accession>A0A2W2HJB7</accession>
<feature type="transmembrane region" description="Helical" evidence="1">
    <location>
        <begin position="58"/>
        <end position="79"/>
    </location>
</feature>
<evidence type="ECO:0000313" key="2">
    <source>
        <dbReference type="EMBL" id="PZG49768.1"/>
    </source>
</evidence>
<keyword evidence="1" id="KW-0812">Transmembrane</keyword>
<evidence type="ECO:0000313" key="3">
    <source>
        <dbReference type="Proteomes" id="UP000248544"/>
    </source>
</evidence>
<evidence type="ECO:0000256" key="1">
    <source>
        <dbReference type="SAM" id="Phobius"/>
    </source>
</evidence>
<dbReference type="RefSeq" id="WP_111167169.1">
    <property type="nucleotide sequence ID" value="NZ_POUA01000067.1"/>
</dbReference>
<dbReference type="EMBL" id="POUA01000067">
    <property type="protein sequence ID" value="PZG49768.1"/>
    <property type="molecule type" value="Genomic_DNA"/>
</dbReference>
<dbReference type="Proteomes" id="UP000248544">
    <property type="component" value="Unassembled WGS sequence"/>
</dbReference>
<dbReference type="AlphaFoldDB" id="A0A2W2HJB7"/>
<proteinExistence type="predicted"/>
<sequence>MERKTARGNRLGLMLCGLALLLPGLYALARGLGLFGAGARNQPVIGPGLTGFFTANPWLWWVLAVVSVLLAVLGLRWLFAQARKDVLSGLRLAQGPTGKTDVEAGGVSKALETDVSDHPAILRAKADLTGTRKKPGVRLAVVADERSPMEEVRRHLSGKAIPRMRDALEVENLPAVVRLKLEEPSSPARNIQ</sequence>